<dbReference type="EMBL" id="JAJNDB010000001">
    <property type="protein sequence ID" value="MCD2193532.1"/>
    <property type="molecule type" value="Genomic_DNA"/>
</dbReference>
<dbReference type="RefSeq" id="WP_230731774.1">
    <property type="nucleotide sequence ID" value="NZ_JAJNDB010000001.1"/>
</dbReference>
<feature type="compositionally biased region" description="Polar residues" evidence="1">
    <location>
        <begin position="46"/>
        <end position="64"/>
    </location>
</feature>
<keyword evidence="3" id="KW-1185">Reference proteome</keyword>
<feature type="region of interest" description="Disordered" evidence="1">
    <location>
        <begin position="45"/>
        <end position="64"/>
    </location>
</feature>
<name>A0ABS8P5K1_9PSEU</name>
<gene>
    <name evidence="2" type="ORF">LQ327_09065</name>
</gene>
<protein>
    <submittedName>
        <fullName evidence="2">Uncharacterized protein</fullName>
    </submittedName>
</protein>
<feature type="region of interest" description="Disordered" evidence="1">
    <location>
        <begin position="1"/>
        <end position="20"/>
    </location>
</feature>
<dbReference type="Proteomes" id="UP001199469">
    <property type="component" value="Unassembled WGS sequence"/>
</dbReference>
<evidence type="ECO:0000313" key="2">
    <source>
        <dbReference type="EMBL" id="MCD2193532.1"/>
    </source>
</evidence>
<comment type="caution">
    <text evidence="2">The sequence shown here is derived from an EMBL/GenBank/DDBJ whole genome shotgun (WGS) entry which is preliminary data.</text>
</comment>
<evidence type="ECO:0000313" key="3">
    <source>
        <dbReference type="Proteomes" id="UP001199469"/>
    </source>
</evidence>
<sequence>MAQNTARLGLRYPEAEDSNDVPGDIQKLAQGLDLLAVSFSRDVANNRPTSSAPTGTPGQNNYNPGTQGRWFYATDTGKLSYDFGGGWMTLSDVASYISAKGDLLVGSAANQLVRVPVGSDGYALVARSSAAQGVDWEPQAGQALNLSGATQATRFVGGTHNGPPSSGTFSAGDFVIDNLSDVWVCVYPGSPGQWIRNGGDTPAFFTNGGGNWSVASGSSANINNWNTSGILDTTGGVTSSGFVITRPGIWVFSFGVDMFYNTVNTIPWAGATAGMQRNGSLPPGTGKYRSAAFANAAGTATSPTVGTSGTGAPVLWFNQQNAGAPRFQGSASFVYPVPLSVGDVMSVFVNQSNTSSLPLSSYSDNFMSGFWLRD</sequence>
<proteinExistence type="predicted"/>
<organism evidence="2 3">
    <name type="scientific">Actinomycetospora endophytica</name>
    <dbReference type="NCBI Taxonomy" id="2291215"/>
    <lineage>
        <taxon>Bacteria</taxon>
        <taxon>Bacillati</taxon>
        <taxon>Actinomycetota</taxon>
        <taxon>Actinomycetes</taxon>
        <taxon>Pseudonocardiales</taxon>
        <taxon>Pseudonocardiaceae</taxon>
        <taxon>Actinomycetospora</taxon>
    </lineage>
</organism>
<accession>A0ABS8P5K1</accession>
<reference evidence="2 3" key="1">
    <citation type="submission" date="2021-11" db="EMBL/GenBank/DDBJ databases">
        <title>Draft genome sequence of Actinomycetospora sp. SF1 isolated from the rhizosphere soil.</title>
        <authorList>
            <person name="Duangmal K."/>
            <person name="Chantavorakit T."/>
        </authorList>
    </citation>
    <scope>NUCLEOTIDE SEQUENCE [LARGE SCALE GENOMIC DNA]</scope>
    <source>
        <strain evidence="2 3">TBRC 5722</strain>
    </source>
</reference>
<evidence type="ECO:0000256" key="1">
    <source>
        <dbReference type="SAM" id="MobiDB-lite"/>
    </source>
</evidence>